<dbReference type="EMBL" id="UYRT01029816">
    <property type="protein sequence ID" value="VDK70470.1"/>
    <property type="molecule type" value="Genomic_DNA"/>
</dbReference>
<protein>
    <submittedName>
        <fullName evidence="4">Ribonuclease E</fullName>
    </submittedName>
</protein>
<dbReference type="WBParaSite" id="GPUH_0000930801-mRNA-1">
    <property type="protein sequence ID" value="GPUH_0000930801-mRNA-1"/>
    <property type="gene ID" value="GPUH_0000930801"/>
</dbReference>
<feature type="region of interest" description="Disordered" evidence="1">
    <location>
        <begin position="1"/>
        <end position="46"/>
    </location>
</feature>
<evidence type="ECO:0000256" key="1">
    <source>
        <dbReference type="SAM" id="MobiDB-lite"/>
    </source>
</evidence>
<reference evidence="4" key="1">
    <citation type="submission" date="2016-06" db="UniProtKB">
        <authorList>
            <consortium name="WormBaseParasite"/>
        </authorList>
    </citation>
    <scope>IDENTIFICATION</scope>
</reference>
<evidence type="ECO:0000313" key="3">
    <source>
        <dbReference type="Proteomes" id="UP000271098"/>
    </source>
</evidence>
<gene>
    <name evidence="2" type="ORF">GPUH_LOCUS9294</name>
</gene>
<proteinExistence type="predicted"/>
<name>A0A183DKQ6_9BILA</name>
<reference evidence="2 3" key="2">
    <citation type="submission" date="2018-11" db="EMBL/GenBank/DDBJ databases">
        <authorList>
            <consortium name="Pathogen Informatics"/>
        </authorList>
    </citation>
    <scope>NUCLEOTIDE SEQUENCE [LARGE SCALE GENOMIC DNA]</scope>
</reference>
<accession>A0A183DKQ6</accession>
<dbReference type="AlphaFoldDB" id="A0A183DKQ6"/>
<feature type="compositionally biased region" description="Low complexity" evidence="1">
    <location>
        <begin position="33"/>
        <end position="46"/>
    </location>
</feature>
<evidence type="ECO:0000313" key="4">
    <source>
        <dbReference type="WBParaSite" id="GPUH_0000930801-mRNA-1"/>
    </source>
</evidence>
<keyword evidence="3" id="KW-1185">Reference proteome</keyword>
<sequence>MGEFHVEDTYVMNTAPKEPIAEKPVEGGDADSATATQEQGATTERQGQAVVLAQQNQILNELAKRVHQAPIRIRRKEGKEKNR</sequence>
<dbReference type="Proteomes" id="UP000271098">
    <property type="component" value="Unassembled WGS sequence"/>
</dbReference>
<evidence type="ECO:0000313" key="2">
    <source>
        <dbReference type="EMBL" id="VDK70470.1"/>
    </source>
</evidence>
<organism evidence="4">
    <name type="scientific">Gongylonema pulchrum</name>
    <dbReference type="NCBI Taxonomy" id="637853"/>
    <lineage>
        <taxon>Eukaryota</taxon>
        <taxon>Metazoa</taxon>
        <taxon>Ecdysozoa</taxon>
        <taxon>Nematoda</taxon>
        <taxon>Chromadorea</taxon>
        <taxon>Rhabditida</taxon>
        <taxon>Spirurina</taxon>
        <taxon>Spiruromorpha</taxon>
        <taxon>Spiruroidea</taxon>
        <taxon>Gongylonematidae</taxon>
        <taxon>Gongylonema</taxon>
    </lineage>
</organism>